<proteinExistence type="predicted"/>
<dbReference type="SMART" id="SM00344">
    <property type="entry name" value="HTH_ASNC"/>
    <property type="match status" value="1"/>
</dbReference>
<keyword evidence="6" id="KW-1185">Reference proteome</keyword>
<dbReference type="Pfam" id="PF13412">
    <property type="entry name" value="HTH_24"/>
    <property type="match status" value="1"/>
</dbReference>
<evidence type="ECO:0000259" key="4">
    <source>
        <dbReference type="PROSITE" id="PS50956"/>
    </source>
</evidence>
<keyword evidence="1" id="KW-0805">Transcription regulation</keyword>
<dbReference type="PANTHER" id="PTHR30154">
    <property type="entry name" value="LEUCINE-RESPONSIVE REGULATORY PROTEIN"/>
    <property type="match status" value="1"/>
</dbReference>
<comment type="caution">
    <text evidence="5">The sequence shown here is derived from an EMBL/GenBank/DDBJ whole genome shotgun (WGS) entry which is preliminary data.</text>
</comment>
<dbReference type="GO" id="GO:0043200">
    <property type="term" value="P:response to amino acid"/>
    <property type="evidence" value="ECO:0007669"/>
    <property type="project" value="TreeGrafter"/>
</dbReference>
<dbReference type="Gene3D" id="3.30.70.920">
    <property type="match status" value="1"/>
</dbReference>
<dbReference type="RefSeq" id="WP_033403288.1">
    <property type="nucleotide sequence ID" value="NZ_JOJP01000001.1"/>
</dbReference>
<dbReference type="Gene3D" id="1.10.10.10">
    <property type="entry name" value="Winged helix-like DNA-binding domain superfamily/Winged helix DNA-binding domain"/>
    <property type="match status" value="1"/>
</dbReference>
<keyword evidence="2" id="KW-0238">DNA-binding</keyword>
<keyword evidence="3" id="KW-0804">Transcription</keyword>
<dbReference type="STRING" id="305900.GV64_13900"/>
<evidence type="ECO:0000256" key="3">
    <source>
        <dbReference type="ARBA" id="ARBA00023163"/>
    </source>
</evidence>
<dbReference type="Pfam" id="PF01037">
    <property type="entry name" value="AsnC_trans_reg"/>
    <property type="match status" value="1"/>
</dbReference>
<dbReference type="EMBL" id="JOJP01000001">
    <property type="protein sequence ID" value="KEI71684.1"/>
    <property type="molecule type" value="Genomic_DNA"/>
</dbReference>
<dbReference type="SUPFAM" id="SSF54909">
    <property type="entry name" value="Dimeric alpha+beta barrel"/>
    <property type="match status" value="1"/>
</dbReference>
<dbReference type="eggNOG" id="COG1522">
    <property type="taxonomic scope" value="Bacteria"/>
</dbReference>
<name>A0A081KC08_9GAMM</name>
<dbReference type="PROSITE" id="PS50956">
    <property type="entry name" value="HTH_ASNC_2"/>
    <property type="match status" value="1"/>
</dbReference>
<reference evidence="5 6" key="1">
    <citation type="submission" date="2014-06" db="EMBL/GenBank/DDBJ databases">
        <title>Whole Genome Sequences of Three Symbiotic Endozoicomonas Bacteria.</title>
        <authorList>
            <person name="Neave M.J."/>
            <person name="Apprill A."/>
            <person name="Voolstra C.R."/>
        </authorList>
    </citation>
    <scope>NUCLEOTIDE SEQUENCE [LARGE SCALE GENOMIC DNA]</scope>
    <source>
        <strain evidence="5 6">DSM 22380</strain>
    </source>
</reference>
<dbReference type="InterPro" id="IPR011008">
    <property type="entry name" value="Dimeric_a/b-barrel"/>
</dbReference>
<sequence>MNRNVLDTYDIRLLSALQQDDALSLQCLAELVSLSASQCSRRISRLKAKGYIHKQVTLLNPQAVGLDVEAFVTVSLDNHTPDSATHFKEAILKMPPVMECHAITGSDGDYLLKVVAKNQQALSFFLMEELMKITGVSQIKTALALSAIKSTTALPLSL</sequence>
<evidence type="ECO:0000313" key="5">
    <source>
        <dbReference type="EMBL" id="KEI71684.1"/>
    </source>
</evidence>
<dbReference type="Proteomes" id="UP000027997">
    <property type="component" value="Unassembled WGS sequence"/>
</dbReference>
<dbReference type="InterPro" id="IPR000485">
    <property type="entry name" value="AsnC-type_HTH_dom"/>
</dbReference>
<accession>A0A081KC08</accession>
<evidence type="ECO:0000256" key="1">
    <source>
        <dbReference type="ARBA" id="ARBA00023015"/>
    </source>
</evidence>
<dbReference type="InterPro" id="IPR036388">
    <property type="entry name" value="WH-like_DNA-bd_sf"/>
</dbReference>
<dbReference type="GO" id="GO:0043565">
    <property type="term" value="F:sequence-specific DNA binding"/>
    <property type="evidence" value="ECO:0007669"/>
    <property type="project" value="InterPro"/>
</dbReference>
<organism evidence="5 6">
    <name type="scientific">Endozoicomonas elysicola</name>
    <dbReference type="NCBI Taxonomy" id="305900"/>
    <lineage>
        <taxon>Bacteria</taxon>
        <taxon>Pseudomonadati</taxon>
        <taxon>Pseudomonadota</taxon>
        <taxon>Gammaproteobacteria</taxon>
        <taxon>Oceanospirillales</taxon>
        <taxon>Endozoicomonadaceae</taxon>
        <taxon>Endozoicomonas</taxon>
    </lineage>
</organism>
<protein>
    <recommendedName>
        <fullName evidence="4">HTH asnC-type domain-containing protein</fullName>
    </recommendedName>
</protein>
<dbReference type="PANTHER" id="PTHR30154:SF34">
    <property type="entry name" value="TRANSCRIPTIONAL REGULATOR AZLB"/>
    <property type="match status" value="1"/>
</dbReference>
<dbReference type="SUPFAM" id="SSF46785">
    <property type="entry name" value="Winged helix' DNA-binding domain"/>
    <property type="match status" value="1"/>
</dbReference>
<evidence type="ECO:0000256" key="2">
    <source>
        <dbReference type="ARBA" id="ARBA00023125"/>
    </source>
</evidence>
<gene>
    <name evidence="5" type="ORF">GV64_13900</name>
</gene>
<feature type="domain" description="HTH asnC-type" evidence="4">
    <location>
        <begin position="6"/>
        <end position="67"/>
    </location>
</feature>
<dbReference type="InterPro" id="IPR019888">
    <property type="entry name" value="Tscrpt_reg_AsnC-like"/>
</dbReference>
<dbReference type="PRINTS" id="PR00033">
    <property type="entry name" value="HTHASNC"/>
</dbReference>
<dbReference type="AlphaFoldDB" id="A0A081KC08"/>
<dbReference type="InterPro" id="IPR036390">
    <property type="entry name" value="WH_DNA-bd_sf"/>
</dbReference>
<dbReference type="GO" id="GO:0005829">
    <property type="term" value="C:cytosol"/>
    <property type="evidence" value="ECO:0007669"/>
    <property type="project" value="TreeGrafter"/>
</dbReference>
<evidence type="ECO:0000313" key="6">
    <source>
        <dbReference type="Proteomes" id="UP000027997"/>
    </source>
</evidence>
<dbReference type="InterPro" id="IPR019887">
    <property type="entry name" value="Tscrpt_reg_AsnC/Lrp_C"/>
</dbReference>